<reference evidence="1" key="2">
    <citation type="journal article" date="2015" name="Data Brief">
        <title>Shoot transcriptome of the giant reed, Arundo donax.</title>
        <authorList>
            <person name="Barrero R.A."/>
            <person name="Guerrero F.D."/>
            <person name="Moolhuijzen P."/>
            <person name="Goolsby J.A."/>
            <person name="Tidwell J."/>
            <person name="Bellgard S.E."/>
            <person name="Bellgard M.I."/>
        </authorList>
    </citation>
    <scope>NUCLEOTIDE SEQUENCE</scope>
    <source>
        <tissue evidence="1">Shoot tissue taken approximately 20 cm above the soil surface</tissue>
    </source>
</reference>
<accession>A0A0A8YA79</accession>
<dbReference type="AlphaFoldDB" id="A0A0A8YA79"/>
<dbReference type="EMBL" id="GBRH01275101">
    <property type="protein sequence ID" value="JAD22794.1"/>
    <property type="molecule type" value="Transcribed_RNA"/>
</dbReference>
<organism evidence="1">
    <name type="scientific">Arundo donax</name>
    <name type="common">Giant reed</name>
    <name type="synonym">Donax arundinaceus</name>
    <dbReference type="NCBI Taxonomy" id="35708"/>
    <lineage>
        <taxon>Eukaryota</taxon>
        <taxon>Viridiplantae</taxon>
        <taxon>Streptophyta</taxon>
        <taxon>Embryophyta</taxon>
        <taxon>Tracheophyta</taxon>
        <taxon>Spermatophyta</taxon>
        <taxon>Magnoliopsida</taxon>
        <taxon>Liliopsida</taxon>
        <taxon>Poales</taxon>
        <taxon>Poaceae</taxon>
        <taxon>PACMAD clade</taxon>
        <taxon>Arundinoideae</taxon>
        <taxon>Arundineae</taxon>
        <taxon>Arundo</taxon>
    </lineage>
</organism>
<name>A0A0A8YA79_ARUDO</name>
<reference evidence="1" key="1">
    <citation type="submission" date="2014-09" db="EMBL/GenBank/DDBJ databases">
        <authorList>
            <person name="Magalhaes I.L.F."/>
            <person name="Oliveira U."/>
            <person name="Santos F.R."/>
            <person name="Vidigal T.H.D.A."/>
            <person name="Brescovit A.D."/>
            <person name="Santos A.J."/>
        </authorList>
    </citation>
    <scope>NUCLEOTIDE SEQUENCE</scope>
    <source>
        <tissue evidence="1">Shoot tissue taken approximately 20 cm above the soil surface</tissue>
    </source>
</reference>
<proteinExistence type="predicted"/>
<evidence type="ECO:0000313" key="1">
    <source>
        <dbReference type="EMBL" id="JAD22794.1"/>
    </source>
</evidence>
<protein>
    <submittedName>
        <fullName evidence="1">Uncharacterized protein</fullName>
    </submittedName>
</protein>
<sequence>MKTLFAGLSENVPPSPHGILLYWLLCLTSLHITRFNSSHLVILTDPVIAMRSFLLIHYVT</sequence>